<accession>A0A1B0ZN17</accession>
<keyword evidence="5" id="KW-1185">Reference proteome</keyword>
<dbReference type="AlphaFoldDB" id="A0A1B0ZN17"/>
<name>A0A1B0ZN17_9RHOB</name>
<dbReference type="SUPFAM" id="SSF56801">
    <property type="entry name" value="Acetyl-CoA synthetase-like"/>
    <property type="match status" value="1"/>
</dbReference>
<comment type="similarity">
    <text evidence="1">Belongs to the ATP-dependent AMP-binding enzyme family.</text>
</comment>
<organism evidence="3 5">
    <name type="scientific">Phaeobacter gallaeciensis</name>
    <dbReference type="NCBI Taxonomy" id="60890"/>
    <lineage>
        <taxon>Bacteria</taxon>
        <taxon>Pseudomonadati</taxon>
        <taxon>Pseudomonadota</taxon>
        <taxon>Alphaproteobacteria</taxon>
        <taxon>Rhodobacterales</taxon>
        <taxon>Roseobacteraceae</taxon>
        <taxon>Phaeobacter</taxon>
    </lineage>
</organism>
<dbReference type="PATRIC" id="fig|60890.4.peg.614"/>
<evidence type="ECO:0000313" key="5">
    <source>
        <dbReference type="Proteomes" id="UP000092565"/>
    </source>
</evidence>
<dbReference type="InterPro" id="IPR042099">
    <property type="entry name" value="ANL_N_sf"/>
</dbReference>
<dbReference type="Pfam" id="PF00501">
    <property type="entry name" value="AMP-binding"/>
    <property type="match status" value="1"/>
</dbReference>
<dbReference type="PANTHER" id="PTHR22754:SF32">
    <property type="entry name" value="DISCO-INTERACTING PROTEIN 2"/>
    <property type="match status" value="1"/>
</dbReference>
<evidence type="ECO:0000256" key="1">
    <source>
        <dbReference type="ARBA" id="ARBA00006432"/>
    </source>
</evidence>
<gene>
    <name evidence="3" type="ORF">JL2886_00632</name>
    <name evidence="4" type="ORF">PXK24_07735</name>
</gene>
<evidence type="ECO:0000313" key="3">
    <source>
        <dbReference type="EMBL" id="ANP35559.1"/>
    </source>
</evidence>
<dbReference type="GO" id="GO:0006633">
    <property type="term" value="P:fatty acid biosynthetic process"/>
    <property type="evidence" value="ECO:0007669"/>
    <property type="project" value="TreeGrafter"/>
</dbReference>
<dbReference type="GO" id="GO:0070566">
    <property type="term" value="F:adenylyltransferase activity"/>
    <property type="evidence" value="ECO:0007669"/>
    <property type="project" value="TreeGrafter"/>
</dbReference>
<protein>
    <submittedName>
        <fullName evidence="4">AMP-binding protein</fullName>
    </submittedName>
    <submittedName>
        <fullName evidence="3">Acyl-CoA synthetases (AMP-forming)/AMP-acid ligases II</fullName>
    </submittedName>
</protein>
<dbReference type="InterPro" id="IPR045851">
    <property type="entry name" value="AMP-bd_C_sf"/>
</dbReference>
<dbReference type="PANTHER" id="PTHR22754">
    <property type="entry name" value="DISCO-INTERACTING PROTEIN 2 DIP2 -RELATED"/>
    <property type="match status" value="1"/>
</dbReference>
<evidence type="ECO:0000313" key="6">
    <source>
        <dbReference type="Proteomes" id="UP001218364"/>
    </source>
</evidence>
<dbReference type="GO" id="GO:0016874">
    <property type="term" value="F:ligase activity"/>
    <property type="evidence" value="ECO:0007669"/>
    <property type="project" value="UniProtKB-KW"/>
</dbReference>
<proteinExistence type="inferred from homology"/>
<feature type="domain" description="AMP-dependent synthetase/ligase" evidence="2">
    <location>
        <begin position="11"/>
        <end position="397"/>
    </location>
</feature>
<dbReference type="InterPro" id="IPR000873">
    <property type="entry name" value="AMP-dep_synth/lig_dom"/>
</dbReference>
<dbReference type="EMBL" id="JARCJK010000003">
    <property type="protein sequence ID" value="MDE4165582.1"/>
    <property type="molecule type" value="Genomic_DNA"/>
</dbReference>
<dbReference type="Gene3D" id="3.40.50.12780">
    <property type="entry name" value="N-terminal domain of ligase-like"/>
    <property type="match status" value="1"/>
</dbReference>
<reference evidence="3 5" key="1">
    <citation type="submission" date="2016-04" db="EMBL/GenBank/DDBJ databases">
        <authorList>
            <person name="Evans L.H."/>
            <person name="Alamgir A."/>
            <person name="Owens N."/>
            <person name="Weber N.D."/>
            <person name="Virtaneva K."/>
            <person name="Barbian K."/>
            <person name="Babar A."/>
            <person name="Rosenke K."/>
        </authorList>
    </citation>
    <scope>NUCLEOTIDE SEQUENCE [LARGE SCALE GENOMIC DNA]</scope>
    <source>
        <strain evidence="3 5">JL2886</strain>
    </source>
</reference>
<dbReference type="Gene3D" id="3.30.300.30">
    <property type="match status" value="1"/>
</dbReference>
<dbReference type="GO" id="GO:0005886">
    <property type="term" value="C:plasma membrane"/>
    <property type="evidence" value="ECO:0007669"/>
    <property type="project" value="TreeGrafter"/>
</dbReference>
<dbReference type="Proteomes" id="UP000092565">
    <property type="component" value="Chromosome"/>
</dbReference>
<sequence length="563" mass="61154">MSFAREILTLANARPEAPALRFLERGERETYAASRGFLVQTAQKISEQLVANGLSGARVLLAFEAGPEFIETLLACLFAGTVVVPVPMPRHRGRTSRLDYIVADCDALAVLCRAADIETLAAHVGAGRGSYMPRILSYEDLCAGDAILDSKACPGVSGAAEDVVLIQYTSGSTRQPRGAMVTNRNLVENGRLVRRAWRLDTETMLNWMPHSHDMGLMGGILYPMLWGEMSIQMPPLSFVQRPARWLQAISDWRATMSGGPAFAFDLALKSTDVSRLSGLDLSCWRRAFCGAEPVPQKLLTRFRQRLAPAGLAPESVFACYGMAEATLFVAGAPDTQSGAEPVAEIPASQSPVAPCPANFGLRDRIRIVNPRTHELITEDGQSGEIWFSSASVARGYFARPVSQDTPFDAVTVPDDGRRYLRTGDLGCLENSQLYVSGRLKDTLIVNGENVAAPDVEWLAGEAHAGLNALAAAAFEGDQPGSAVLLVEVRDRLSDIGNIEELQRRIAMILRSEFGLDPVEVQILKRGLLERTTSGKIRRHAVRRSYLAGAFTPQGQNGARETTD</sequence>
<reference evidence="4 6" key="2">
    <citation type="submission" date="2023-02" db="EMBL/GenBank/DDBJ databases">
        <title>Population genomics of bacteria associated with diatom.</title>
        <authorList>
            <person name="Xie J."/>
            <person name="Wang H."/>
        </authorList>
    </citation>
    <scope>NUCLEOTIDE SEQUENCE [LARGE SCALE GENOMIC DNA]</scope>
    <source>
        <strain evidence="4 6">PT47_8</strain>
    </source>
</reference>
<dbReference type="EMBL" id="CP015124">
    <property type="protein sequence ID" value="ANP35559.1"/>
    <property type="molecule type" value="Genomic_DNA"/>
</dbReference>
<dbReference type="OrthoDB" id="9803968at2"/>
<dbReference type="RefSeq" id="WP_065270667.1">
    <property type="nucleotide sequence ID" value="NZ_CP015124.1"/>
</dbReference>
<evidence type="ECO:0000313" key="4">
    <source>
        <dbReference type="EMBL" id="MDE4165582.1"/>
    </source>
</evidence>
<dbReference type="Proteomes" id="UP001218364">
    <property type="component" value="Unassembled WGS sequence"/>
</dbReference>
<keyword evidence="3" id="KW-0436">Ligase</keyword>
<evidence type="ECO:0000259" key="2">
    <source>
        <dbReference type="Pfam" id="PF00501"/>
    </source>
</evidence>